<dbReference type="Pfam" id="PF02028">
    <property type="entry name" value="BCCT"/>
    <property type="match status" value="1"/>
</dbReference>
<feature type="transmembrane region" description="Helical" evidence="8">
    <location>
        <begin position="243"/>
        <end position="265"/>
    </location>
</feature>
<keyword evidence="10" id="KW-1185">Reference proteome</keyword>
<evidence type="ECO:0000313" key="10">
    <source>
        <dbReference type="Proteomes" id="UP000004367"/>
    </source>
</evidence>
<keyword evidence="3" id="KW-0813">Transport</keyword>
<evidence type="ECO:0000256" key="1">
    <source>
        <dbReference type="ARBA" id="ARBA00004651"/>
    </source>
</evidence>
<dbReference type="AlphaFoldDB" id="H5UTT6"/>
<evidence type="ECO:0000256" key="2">
    <source>
        <dbReference type="ARBA" id="ARBA00005658"/>
    </source>
</evidence>
<evidence type="ECO:0000256" key="8">
    <source>
        <dbReference type="SAM" id="Phobius"/>
    </source>
</evidence>
<feature type="transmembrane region" description="Helical" evidence="8">
    <location>
        <begin position="28"/>
        <end position="46"/>
    </location>
</feature>
<feature type="transmembrane region" description="Helical" evidence="8">
    <location>
        <begin position="464"/>
        <end position="484"/>
    </location>
</feature>
<sequence>MSPTTNGTGAPSTGAAETKTTVNRVNPVVFGGSLVGVLAVALWAMLARGQAETVIGDAVAAVSAGFGWYYIALATLCVVFVLVVALSRYGNVRLGPDHVTPEFSTFSWAAMLFAAGIGTDLMFFSVAEPVSQFLEPPTGKGGTVEAANDAIVWTLFHYGISGWAMYSVMGMALAYFAYRRHQPLAVRSALTPLLGRHLDGPIGHAVDIAAMLGTIFGVATSLGIGVVSLSVGLDMLFGTGTSLGTQIALVVVAVVMAAVSATTGVAKGIRILSQLNVLLAIGIAAWVLVAGRTTFLLNALVQNIGRFVATFPELTGQTFAYDQRAEWMSLWTLFFWAWWIAWASFVGMFLARISQGRTIRQFVAGTMILPFSYIVMWVSIFGNSAIDRIRSGDTAFGELASATPERGFYTLLQQYPGSGILIALATFVGLLFYVTSADSGALVMANLSSRISDPHEDAAPWLRIVWAATTGLLTIAMLMVGGIVTLQYATVIMGAPFAVVMILVMVSLSRALQVEAHLADGRRRPTLPPMSGPDGAGAGEWKARLERLLEASDPEAARRYLVRVVRPALVAVGEELTQQGVGATVTTEGGDLPDSVELRADDGPHPFVYAVHVEAAQAPAYGGRMVYGKDVIGRLHVHLAAGGQGYDVMGYSRAQLIHDVLDQYEDHLEFLRLEDNATTGLTAGG</sequence>
<keyword evidence="4" id="KW-1003">Cell membrane</keyword>
<dbReference type="GO" id="GO:0022857">
    <property type="term" value="F:transmembrane transporter activity"/>
    <property type="evidence" value="ECO:0007669"/>
    <property type="project" value="InterPro"/>
</dbReference>
<dbReference type="eggNOG" id="COG1292">
    <property type="taxonomic scope" value="Bacteria"/>
</dbReference>
<accession>H5UTT6</accession>
<dbReference type="NCBIfam" id="NF007399">
    <property type="entry name" value="PRK09928.1"/>
    <property type="match status" value="1"/>
</dbReference>
<dbReference type="STRING" id="1089455.MOPEL_098_00110"/>
<feature type="transmembrane region" description="Helical" evidence="8">
    <location>
        <begin position="66"/>
        <end position="86"/>
    </location>
</feature>
<gene>
    <name evidence="9" type="primary">betT</name>
    <name evidence="9" type="ORF">MOPEL_098_00110</name>
</gene>
<feature type="transmembrane region" description="Helical" evidence="8">
    <location>
        <begin position="490"/>
        <end position="508"/>
    </location>
</feature>
<dbReference type="GO" id="GO:0005886">
    <property type="term" value="C:plasma membrane"/>
    <property type="evidence" value="ECO:0007669"/>
    <property type="project" value="UniProtKB-SubCell"/>
</dbReference>
<feature type="transmembrane region" description="Helical" evidence="8">
    <location>
        <begin position="106"/>
        <end position="127"/>
    </location>
</feature>
<keyword evidence="5 8" id="KW-0812">Transmembrane</keyword>
<feature type="transmembrane region" description="Helical" evidence="8">
    <location>
        <begin position="155"/>
        <end position="178"/>
    </location>
</feature>
<dbReference type="NCBIfam" id="TIGR00842">
    <property type="entry name" value="bcct"/>
    <property type="match status" value="1"/>
</dbReference>
<dbReference type="RefSeq" id="WP_009483042.1">
    <property type="nucleotide sequence ID" value="NZ_BAFE01000075.1"/>
</dbReference>
<evidence type="ECO:0000256" key="3">
    <source>
        <dbReference type="ARBA" id="ARBA00022448"/>
    </source>
</evidence>
<comment type="similarity">
    <text evidence="2">Belongs to the BCCT transporter (TC 2.A.15) family.</text>
</comment>
<comment type="subcellular location">
    <subcellularLocation>
        <location evidence="1">Cell membrane</location>
        <topology evidence="1">Multi-pass membrane protein</topology>
    </subcellularLocation>
</comment>
<protein>
    <submittedName>
        <fullName evidence="9">Choline transporter</fullName>
    </submittedName>
</protein>
<feature type="transmembrane region" description="Helical" evidence="8">
    <location>
        <begin position="277"/>
        <end position="301"/>
    </location>
</feature>
<name>H5UTT6_9MICO</name>
<feature type="transmembrane region" description="Helical" evidence="8">
    <location>
        <begin position="208"/>
        <end position="231"/>
    </location>
</feature>
<keyword evidence="6 8" id="KW-1133">Transmembrane helix</keyword>
<organism evidence="9 10">
    <name type="scientific">Mobilicoccus pelagius NBRC 104925</name>
    <dbReference type="NCBI Taxonomy" id="1089455"/>
    <lineage>
        <taxon>Bacteria</taxon>
        <taxon>Bacillati</taxon>
        <taxon>Actinomycetota</taxon>
        <taxon>Actinomycetes</taxon>
        <taxon>Micrococcales</taxon>
        <taxon>Dermatophilaceae</taxon>
        <taxon>Mobilicoccus</taxon>
    </lineage>
</organism>
<feature type="transmembrane region" description="Helical" evidence="8">
    <location>
        <begin position="362"/>
        <end position="382"/>
    </location>
</feature>
<keyword evidence="7 8" id="KW-0472">Membrane</keyword>
<feature type="transmembrane region" description="Helical" evidence="8">
    <location>
        <begin position="420"/>
        <end position="443"/>
    </location>
</feature>
<dbReference type="PANTHER" id="PTHR30047:SF7">
    <property type="entry name" value="HIGH-AFFINITY CHOLINE TRANSPORT PROTEIN"/>
    <property type="match status" value="1"/>
</dbReference>
<comment type="caution">
    <text evidence="9">The sequence shown here is derived from an EMBL/GenBank/DDBJ whole genome shotgun (WGS) entry which is preliminary data.</text>
</comment>
<feature type="transmembrane region" description="Helical" evidence="8">
    <location>
        <begin position="328"/>
        <end position="350"/>
    </location>
</feature>
<evidence type="ECO:0000256" key="7">
    <source>
        <dbReference type="ARBA" id="ARBA00023136"/>
    </source>
</evidence>
<dbReference type="OrthoDB" id="9775735at2"/>
<proteinExistence type="inferred from homology"/>
<dbReference type="Proteomes" id="UP000004367">
    <property type="component" value="Unassembled WGS sequence"/>
</dbReference>
<evidence type="ECO:0000256" key="4">
    <source>
        <dbReference type="ARBA" id="ARBA00022475"/>
    </source>
</evidence>
<dbReference type="InterPro" id="IPR000060">
    <property type="entry name" value="BCCT_transptr"/>
</dbReference>
<reference evidence="9 10" key="1">
    <citation type="submission" date="2012-02" db="EMBL/GenBank/DDBJ databases">
        <title>Whole genome shotgun sequence of Mobilicoccus pelagius NBRC 104925.</title>
        <authorList>
            <person name="Yoshida Y."/>
            <person name="Hosoyama A."/>
            <person name="Tsuchikane K."/>
            <person name="Katsumata H."/>
            <person name="Yamazaki S."/>
            <person name="Fujita N."/>
        </authorList>
    </citation>
    <scope>NUCLEOTIDE SEQUENCE [LARGE SCALE GENOMIC DNA]</scope>
    <source>
        <strain evidence="9 10">NBRC 104925</strain>
    </source>
</reference>
<dbReference type="PANTHER" id="PTHR30047">
    <property type="entry name" value="HIGH-AFFINITY CHOLINE TRANSPORT PROTEIN-RELATED"/>
    <property type="match status" value="1"/>
</dbReference>
<evidence type="ECO:0000313" key="9">
    <source>
        <dbReference type="EMBL" id="GAB49144.1"/>
    </source>
</evidence>
<evidence type="ECO:0000256" key="5">
    <source>
        <dbReference type="ARBA" id="ARBA00022692"/>
    </source>
</evidence>
<evidence type="ECO:0000256" key="6">
    <source>
        <dbReference type="ARBA" id="ARBA00022989"/>
    </source>
</evidence>
<dbReference type="EMBL" id="BAFE01000075">
    <property type="protein sequence ID" value="GAB49144.1"/>
    <property type="molecule type" value="Genomic_DNA"/>
</dbReference>